<sequence length="367" mass="41426">MNFKIPKKFPEENNQPTPEKVYVDIKSITIVKVLVILALTFVLWIIRDIIGILFVALVFASALDPLVDRLARYRIPRALSILLIYILFICLCIFVFYLIIPPLINEITQIVTSLQQYVPQIGNFWYYLTQNSEQSFTAEWSKNLANFNSTLSNLTTGIYRGLSSFFGGILTVLLVMVIAFYMTLEEEGLKKFIRSIAPIKFQPYLVQKINRIQTKMGSWLRGQLILMLIIGLLSFLGLFILGVPYALVLAVIAGLFEFVPFLGPIMAAVPAIFFAYTDSPWKAIAVVIMYFIIQQLENQVIVPQVMKKAVGLNPIVVIVVMLIGAKLAGIAGILLAVPAATIAWLFLEDIFQQKKRLDNKLEEEPKL</sequence>
<feature type="transmembrane region" description="Helical" evidence="6">
    <location>
        <begin position="224"/>
        <end position="252"/>
    </location>
</feature>
<feature type="transmembrane region" description="Helical" evidence="6">
    <location>
        <begin position="162"/>
        <end position="184"/>
    </location>
</feature>
<organism evidence="7 8">
    <name type="scientific">Candidatus Kerfeldbacteria bacterium RIFOXYB2_FULL_38_14</name>
    <dbReference type="NCBI Taxonomy" id="1798547"/>
    <lineage>
        <taxon>Bacteria</taxon>
        <taxon>Candidatus Kerfeldiibacteriota</taxon>
    </lineage>
</organism>
<evidence type="ECO:0000313" key="8">
    <source>
        <dbReference type="Proteomes" id="UP000176420"/>
    </source>
</evidence>
<dbReference type="AlphaFoldDB" id="A0A1G2BCK0"/>
<accession>A0A1G2BCK0</accession>
<name>A0A1G2BCK0_9BACT</name>
<dbReference type="EMBL" id="MHKI01000026">
    <property type="protein sequence ID" value="OGY86000.1"/>
    <property type="molecule type" value="Genomic_DNA"/>
</dbReference>
<dbReference type="GO" id="GO:0005886">
    <property type="term" value="C:plasma membrane"/>
    <property type="evidence" value="ECO:0007669"/>
    <property type="project" value="UniProtKB-SubCell"/>
</dbReference>
<evidence type="ECO:0008006" key="9">
    <source>
        <dbReference type="Google" id="ProtNLM"/>
    </source>
</evidence>
<feature type="transmembrane region" description="Helical" evidence="6">
    <location>
        <begin position="258"/>
        <end position="276"/>
    </location>
</feature>
<evidence type="ECO:0000256" key="1">
    <source>
        <dbReference type="ARBA" id="ARBA00004141"/>
    </source>
</evidence>
<gene>
    <name evidence="7" type="ORF">A2319_00325</name>
</gene>
<evidence type="ECO:0000256" key="3">
    <source>
        <dbReference type="ARBA" id="ARBA00022692"/>
    </source>
</evidence>
<feature type="transmembrane region" description="Helical" evidence="6">
    <location>
        <begin position="314"/>
        <end position="347"/>
    </location>
</feature>
<dbReference type="PANTHER" id="PTHR21716:SF62">
    <property type="entry name" value="TRANSPORT PROTEIN YDBI-RELATED"/>
    <property type="match status" value="1"/>
</dbReference>
<evidence type="ECO:0000256" key="4">
    <source>
        <dbReference type="ARBA" id="ARBA00022989"/>
    </source>
</evidence>
<evidence type="ECO:0000256" key="6">
    <source>
        <dbReference type="SAM" id="Phobius"/>
    </source>
</evidence>
<feature type="transmembrane region" description="Helical" evidence="6">
    <location>
        <begin position="49"/>
        <end position="67"/>
    </location>
</feature>
<reference evidence="7 8" key="1">
    <citation type="journal article" date="2016" name="Nat. Commun.">
        <title>Thousands of microbial genomes shed light on interconnected biogeochemical processes in an aquifer system.</title>
        <authorList>
            <person name="Anantharaman K."/>
            <person name="Brown C.T."/>
            <person name="Hug L.A."/>
            <person name="Sharon I."/>
            <person name="Castelle C.J."/>
            <person name="Probst A.J."/>
            <person name="Thomas B.C."/>
            <person name="Singh A."/>
            <person name="Wilkins M.J."/>
            <person name="Karaoz U."/>
            <person name="Brodie E.L."/>
            <person name="Williams K.H."/>
            <person name="Hubbard S.S."/>
            <person name="Banfield J.F."/>
        </authorList>
    </citation>
    <scope>NUCLEOTIDE SEQUENCE [LARGE SCALE GENOMIC DNA]</scope>
</reference>
<dbReference type="GO" id="GO:0055085">
    <property type="term" value="P:transmembrane transport"/>
    <property type="evidence" value="ECO:0007669"/>
    <property type="project" value="TreeGrafter"/>
</dbReference>
<dbReference type="InterPro" id="IPR002549">
    <property type="entry name" value="AI-2E-like"/>
</dbReference>
<evidence type="ECO:0000256" key="5">
    <source>
        <dbReference type="ARBA" id="ARBA00023136"/>
    </source>
</evidence>
<evidence type="ECO:0000313" key="7">
    <source>
        <dbReference type="EMBL" id="OGY86000.1"/>
    </source>
</evidence>
<dbReference type="PANTHER" id="PTHR21716">
    <property type="entry name" value="TRANSMEMBRANE PROTEIN"/>
    <property type="match status" value="1"/>
</dbReference>
<dbReference type="Proteomes" id="UP000176420">
    <property type="component" value="Unassembled WGS sequence"/>
</dbReference>
<proteinExistence type="inferred from homology"/>
<evidence type="ECO:0000256" key="2">
    <source>
        <dbReference type="ARBA" id="ARBA00009773"/>
    </source>
</evidence>
<feature type="transmembrane region" description="Helical" evidence="6">
    <location>
        <begin position="79"/>
        <end position="100"/>
    </location>
</feature>
<comment type="subcellular location">
    <subcellularLocation>
        <location evidence="1">Membrane</location>
        <topology evidence="1">Multi-pass membrane protein</topology>
    </subcellularLocation>
</comment>
<keyword evidence="5 6" id="KW-0472">Membrane</keyword>
<comment type="similarity">
    <text evidence="2">Belongs to the autoinducer-2 exporter (AI-2E) (TC 2.A.86) family.</text>
</comment>
<comment type="caution">
    <text evidence="7">The sequence shown here is derived from an EMBL/GenBank/DDBJ whole genome shotgun (WGS) entry which is preliminary data.</text>
</comment>
<keyword evidence="3 6" id="KW-0812">Transmembrane</keyword>
<dbReference type="Pfam" id="PF01594">
    <property type="entry name" value="AI-2E_transport"/>
    <property type="match status" value="1"/>
</dbReference>
<protein>
    <recommendedName>
        <fullName evidence="9">AI-2E family transporter</fullName>
    </recommendedName>
</protein>
<keyword evidence="4 6" id="KW-1133">Transmembrane helix</keyword>